<evidence type="ECO:0000313" key="2">
    <source>
        <dbReference type="Proteomes" id="UP000709437"/>
    </source>
</evidence>
<organism evidence="1 2">
    <name type="scientific">Curtobacterium flaccumfaciens pv. flaccumfaciens</name>
    <dbReference type="NCBI Taxonomy" id="138532"/>
    <lineage>
        <taxon>Bacteria</taxon>
        <taxon>Bacillati</taxon>
        <taxon>Actinomycetota</taxon>
        <taxon>Actinomycetes</taxon>
        <taxon>Micrococcales</taxon>
        <taxon>Microbacteriaceae</taxon>
        <taxon>Curtobacterium</taxon>
    </lineage>
</organism>
<name>A0A9Q2W4R4_9MICO</name>
<dbReference type="EMBL" id="JAHEWX010000015">
    <property type="protein sequence ID" value="MBT1542457.1"/>
    <property type="molecule type" value="Genomic_DNA"/>
</dbReference>
<gene>
    <name evidence="1" type="ORF">KK103_11845</name>
</gene>
<dbReference type="RefSeq" id="WP_214563251.1">
    <property type="nucleotide sequence ID" value="NZ_JAHEWX010000015.1"/>
</dbReference>
<evidence type="ECO:0000313" key="1">
    <source>
        <dbReference type="EMBL" id="MBT1542457.1"/>
    </source>
</evidence>
<dbReference type="AlphaFoldDB" id="A0A9Q2W4R4"/>
<comment type="caution">
    <text evidence="1">The sequence shown here is derived from an EMBL/GenBank/DDBJ whole genome shotgun (WGS) entry which is preliminary data.</text>
</comment>
<dbReference type="Proteomes" id="UP000709437">
    <property type="component" value="Unassembled WGS sequence"/>
</dbReference>
<accession>A0A9Q2W4R4</accession>
<proteinExistence type="predicted"/>
<reference evidence="1" key="1">
    <citation type="submission" date="2021-05" db="EMBL/GenBank/DDBJ databases">
        <title>Whole genome sequence of Curtobacterium flaccumfaciens pv. flaccumfaciens strain CFBP 3417.</title>
        <authorList>
            <person name="Osdaghi E."/>
            <person name="Taghouti G."/>
            <person name="Portier P."/>
            <person name="Fazliarab A."/>
            <person name="Taghavi S.M."/>
            <person name="Briand M."/>
            <person name="Le-Saux M."/>
            <person name="Jacques M.-A."/>
        </authorList>
    </citation>
    <scope>NUCLEOTIDE SEQUENCE</scope>
    <source>
        <strain evidence="1">CFBP 3417</strain>
    </source>
</reference>
<protein>
    <submittedName>
        <fullName evidence="1">Uncharacterized protein</fullName>
    </submittedName>
</protein>
<sequence>MTEQPDTDIRPQLRQHNEDVAALASVTVVPTVTVTVPSHWLLVMPCGCIDGSALSTTFGEIVRPTAESAHKMLTPRKRDRDREIKQGWTVRGATRAELDNLVELFTTKCPHNAEAALEEATQ</sequence>